<dbReference type="InterPro" id="IPR012337">
    <property type="entry name" value="RNaseH-like_sf"/>
</dbReference>
<name>A0ABD3HNR9_9MARC</name>
<feature type="compositionally biased region" description="Basic residues" evidence="1">
    <location>
        <begin position="515"/>
        <end position="527"/>
    </location>
</feature>
<reference evidence="3 4" key="1">
    <citation type="submission" date="2024-09" db="EMBL/GenBank/DDBJ databases">
        <title>Chromosome-scale assembly of Riccia sorocarpa.</title>
        <authorList>
            <person name="Paukszto L."/>
        </authorList>
    </citation>
    <scope>NUCLEOTIDE SEQUENCE [LARGE SCALE GENOMIC DNA]</scope>
    <source>
        <strain evidence="3">LP-2024</strain>
        <tissue evidence="3">Aerial parts of the thallus</tissue>
    </source>
</reference>
<feature type="domain" description="Piwi" evidence="2">
    <location>
        <begin position="1361"/>
        <end position="1668"/>
    </location>
</feature>
<dbReference type="InterPro" id="IPR003165">
    <property type="entry name" value="Piwi"/>
</dbReference>
<feature type="compositionally biased region" description="Polar residues" evidence="1">
    <location>
        <begin position="499"/>
        <end position="512"/>
    </location>
</feature>
<feature type="compositionally biased region" description="Polar residues" evidence="1">
    <location>
        <begin position="591"/>
        <end position="600"/>
    </location>
</feature>
<feature type="region of interest" description="Disordered" evidence="1">
    <location>
        <begin position="487"/>
        <end position="544"/>
    </location>
</feature>
<feature type="region of interest" description="Disordered" evidence="1">
    <location>
        <begin position="574"/>
        <end position="685"/>
    </location>
</feature>
<gene>
    <name evidence="3" type="ORF">R1sor_006846</name>
</gene>
<evidence type="ECO:0000313" key="4">
    <source>
        <dbReference type="Proteomes" id="UP001633002"/>
    </source>
</evidence>
<feature type="region of interest" description="Disordered" evidence="1">
    <location>
        <begin position="437"/>
        <end position="467"/>
    </location>
</feature>
<organism evidence="3 4">
    <name type="scientific">Riccia sorocarpa</name>
    <dbReference type="NCBI Taxonomy" id="122646"/>
    <lineage>
        <taxon>Eukaryota</taxon>
        <taxon>Viridiplantae</taxon>
        <taxon>Streptophyta</taxon>
        <taxon>Embryophyta</taxon>
        <taxon>Marchantiophyta</taxon>
        <taxon>Marchantiopsida</taxon>
        <taxon>Marchantiidae</taxon>
        <taxon>Marchantiales</taxon>
        <taxon>Ricciaceae</taxon>
        <taxon>Riccia</taxon>
    </lineage>
</organism>
<feature type="compositionally biased region" description="Polar residues" evidence="1">
    <location>
        <begin position="639"/>
        <end position="655"/>
    </location>
</feature>
<dbReference type="Proteomes" id="UP001633002">
    <property type="component" value="Unassembled WGS sequence"/>
</dbReference>
<protein>
    <recommendedName>
        <fullName evidence="2">Piwi domain-containing protein</fullName>
    </recommendedName>
</protein>
<comment type="caution">
    <text evidence="3">The sequence shown here is derived from an EMBL/GenBank/DDBJ whole genome shotgun (WGS) entry which is preliminary data.</text>
</comment>
<dbReference type="Pfam" id="PF02171">
    <property type="entry name" value="Piwi"/>
    <property type="match status" value="1"/>
</dbReference>
<dbReference type="PROSITE" id="PS50822">
    <property type="entry name" value="PIWI"/>
    <property type="match status" value="1"/>
</dbReference>
<evidence type="ECO:0000313" key="3">
    <source>
        <dbReference type="EMBL" id="KAL3693195.1"/>
    </source>
</evidence>
<feature type="compositionally biased region" description="Low complexity" evidence="1">
    <location>
        <begin position="601"/>
        <end position="611"/>
    </location>
</feature>
<dbReference type="InterPro" id="IPR036397">
    <property type="entry name" value="RNaseH_sf"/>
</dbReference>
<evidence type="ECO:0000256" key="1">
    <source>
        <dbReference type="SAM" id="MobiDB-lite"/>
    </source>
</evidence>
<dbReference type="Gene3D" id="3.30.420.10">
    <property type="entry name" value="Ribonuclease H-like superfamily/Ribonuclease H"/>
    <property type="match status" value="1"/>
</dbReference>
<keyword evidence="4" id="KW-1185">Reference proteome</keyword>
<feature type="compositionally biased region" description="Low complexity" evidence="1">
    <location>
        <begin position="628"/>
        <end position="638"/>
    </location>
</feature>
<feature type="compositionally biased region" description="Acidic residues" evidence="1">
    <location>
        <begin position="457"/>
        <end position="467"/>
    </location>
</feature>
<dbReference type="SMART" id="SM00950">
    <property type="entry name" value="Piwi"/>
    <property type="match status" value="1"/>
</dbReference>
<proteinExistence type="predicted"/>
<accession>A0ABD3HNR9</accession>
<evidence type="ECO:0000259" key="2">
    <source>
        <dbReference type="PROSITE" id="PS50822"/>
    </source>
</evidence>
<dbReference type="PANTHER" id="PTHR22891">
    <property type="entry name" value="EUKARYOTIC TRANSLATION INITIATION FACTOR 2C"/>
    <property type="match status" value="1"/>
</dbReference>
<dbReference type="EMBL" id="JBJQOH010000003">
    <property type="protein sequence ID" value="KAL3693195.1"/>
    <property type="molecule type" value="Genomic_DNA"/>
</dbReference>
<sequence>MDLKAVELHEELPWTSDYQTKRIDLIPPHPDGYPCLNEDERYEIYESAVEWGLTIKLPGYAEDPQAQELQNTRLVQAIMRRKFETCQYEAAIKVNSVPEYEVFLSIDDIIRTRIMVKNSPVFRLQIRDRPRCDRTDMKYYLKFRCVAAAQQHPRAPAFVSTMRERAKELCNVYFVRLQTFSVPNGPDFWDFDRVKIVLKQSTRRRIVGILRQLRMEDAVRIQTFPDIDEFSNIQGLFEQEILDSLTRELSSTTLNTYNSYRWRVCERLRDAGLFENPRVACALINQTTNWELHLRDIFRQLQPIWTSLSASGLFITSWHHFDKTIGVNLFNRFHLVNLPYQTYVLPRPVASGPEDGLSAEEWEYVVLAFKKTFTISDEEVEKMLNDNIEAAGANVEGNPTGAGNEAIVAARVDVQANPTGAGNGAVVAARVDVQANPTGAKKKKKPKKSSAGAVETPEGDEEEELDELEQDVISTLNYLCSARLEASSSNQGELVGVSNVPQEAGTSGESTLSKSQRKKERQRRKRSVLLAAAGGTPEGEDDSEISETIEMMGNLELKPQTVQGLDENLMTEEGGDVTQDQRPPISRPVGSANSFQTGSFPQNQPQNQQQRRQIRSHYSASTDELKARSSPSPTASTSNGNLANSSRSQYTTNIVENDGKGATGPSSAAGPSDIPEKQDNDPSFPTQQLSELEIINFPEPTSEQNSKFHNLTLRGMDFLEGVGRDLLNEFVTNEKLSYDSILPSMDQSVTQEGYEAESNIMLETNMFPVTFNTKEFFSYPVDWQPRSTDIYRPCKLNLWHNVCPLVKVLWENSMDGNKQPEKFDPGAWDLGDTMFRHDRISRRLLQDPRKTSLKFKSVVQSLVPMGNTKLFRLYDTEKTQVAFKIQKTKVKTVPTDITDIVTTGCTQQGISRWKNLRNVLQSIFLIHPAWTLHWIEDSRQKRLFFPRVKSPQLQAAAGSGGQMNANIMNLIYGPQYEENDNHLFEFRRGYRGSPRLFPSGVYVNVWTCLAPFYKPGITVDKAIESVLKAKYNTQYTGWKLEAAELQWITDSLKFIRVETKLTQKIDIYENVAMYPRRYYRIHGFSAGPCDSLNVRIYDRAGMSRGPNIPFLEFCEDRYKDAYQKWPQLKLENMRNSSTLRNLPAVKVNNEKDYYLPPWALEIRRDDKHRIKGGGILSDIARRKRRDLYKDIGAQEYMESITTWMKFWVETDESLPSFKISIDPTPLRIPGARLHPPRQELFFAQSNSPDLTRPYVTEYSWQCQRDEKSNTATRLVQYARVSRPMVLYFDNISKSKVSDWIKDFRNKNKLQPNQFDVLEGIYVKYCECGSWANSTVESFLSVLDTHLYEFTRISSSRNYPDLIILFMSTRNTMLYNAFKTKCDVQLGVISQVVILKNFDDLHSRRYGEQELQAALLNILLKLNKKLGGMNLELRTKHLYDKCGSGAAMIFGADVTHPSGDIHHSIASIVATIDYRVSSYAARVRIQPHRQEIIGETQTMVADLVSTFVAKNPGKIVDKVFFFRDGVGNDEMCKVLSEEIPAIFRGLMDGGADPSVKLVHLVAIKRHHTRFTNPVTNDGIQPGMVVNALPISPLQTSFYMCSHLHPLKSTNPAERAKRGVCRTTLYHVLVNQLGISLPELQTMMYHLCYTYERGTRSLSMVPAIHYAHLACTRGRIHYQGRDPSETADLSVHQQLKDKMYYL</sequence>
<dbReference type="SUPFAM" id="SSF53098">
    <property type="entry name" value="Ribonuclease H-like"/>
    <property type="match status" value="1"/>
</dbReference>
<dbReference type="Gene3D" id="3.40.50.2300">
    <property type="match status" value="1"/>
</dbReference>